<evidence type="ECO:0000259" key="5">
    <source>
        <dbReference type="Pfam" id="PF03931"/>
    </source>
</evidence>
<dbReference type="FunFam" id="3.30.710.10:FF:000035">
    <property type="entry name" value="Elongin C transcription elongation factor"/>
    <property type="match status" value="1"/>
</dbReference>
<feature type="domain" description="SKP1 component POZ" evidence="5">
    <location>
        <begin position="9"/>
        <end position="67"/>
    </location>
</feature>
<proteinExistence type="inferred from homology"/>
<reference evidence="6 7" key="1">
    <citation type="journal article" date="2013" name="MBio">
        <title>Genome sequencing of the plant pathogen Taphrina deformans, the causal agent of peach leaf curl.</title>
        <authorList>
            <person name="Cisse O.H."/>
            <person name="Almeida J.M.G.C.F."/>
            <person name="Fonseca A."/>
            <person name="Kumar A.A."/>
            <person name="Salojaervi J."/>
            <person name="Overmyer K."/>
            <person name="Hauser P.M."/>
            <person name="Pagni M."/>
        </authorList>
    </citation>
    <scope>NUCLEOTIDE SEQUENCE [LARGE SCALE GENOMIC DNA]</scope>
    <source>
        <strain evidence="7">PYCC 5710 / ATCC 11124 / CBS 356.35 / IMI 108563 / JCM 9778 / NBRC 8474</strain>
    </source>
</reference>
<dbReference type="Proteomes" id="UP000013776">
    <property type="component" value="Unassembled WGS sequence"/>
</dbReference>
<evidence type="ECO:0000313" key="6">
    <source>
        <dbReference type="EMBL" id="CCG81589.1"/>
    </source>
</evidence>
<dbReference type="Pfam" id="PF03931">
    <property type="entry name" value="Skp1_POZ"/>
    <property type="match status" value="1"/>
</dbReference>
<dbReference type="SMART" id="SM00512">
    <property type="entry name" value="Skp1"/>
    <property type="match status" value="1"/>
</dbReference>
<comment type="caution">
    <text evidence="6">The sequence shown here is derived from an EMBL/GenBank/DDBJ whole genome shotgun (WGS) entry which is preliminary data.</text>
</comment>
<dbReference type="Gene3D" id="3.30.710.10">
    <property type="entry name" value="Potassium Channel Kv1.1, Chain A"/>
    <property type="match status" value="1"/>
</dbReference>
<protein>
    <recommendedName>
        <fullName evidence="3">Elongin-C</fullName>
    </recommendedName>
</protein>
<evidence type="ECO:0000256" key="3">
    <source>
        <dbReference type="ARBA" id="ARBA00021347"/>
    </source>
</evidence>
<dbReference type="OrthoDB" id="249087at2759"/>
<dbReference type="InterPro" id="IPR039948">
    <property type="entry name" value="ELC1"/>
</dbReference>
<dbReference type="eggNOG" id="KOG3473">
    <property type="taxonomic scope" value="Eukaryota"/>
</dbReference>
<evidence type="ECO:0000313" key="7">
    <source>
        <dbReference type="Proteomes" id="UP000013776"/>
    </source>
</evidence>
<dbReference type="InterPro" id="IPR016073">
    <property type="entry name" value="Skp1_comp_POZ"/>
</dbReference>
<gene>
    <name evidence="6" type="ORF">TAPDE_001237</name>
</gene>
<comment type="subcellular location">
    <subcellularLocation>
        <location evidence="1">Nucleus</location>
    </subcellularLocation>
</comment>
<dbReference type="EMBL" id="CAHR02000046">
    <property type="protein sequence ID" value="CCG81589.1"/>
    <property type="molecule type" value="Genomic_DNA"/>
</dbReference>
<accession>R4X815</accession>
<keyword evidence="7" id="KW-1185">Reference proteome</keyword>
<dbReference type="VEuPathDB" id="FungiDB:TAPDE_001237"/>
<dbReference type="GO" id="GO:0005634">
    <property type="term" value="C:nucleus"/>
    <property type="evidence" value="ECO:0007669"/>
    <property type="project" value="UniProtKB-SubCell"/>
</dbReference>
<comment type="similarity">
    <text evidence="2">Belongs to the SKP1 family.</text>
</comment>
<dbReference type="GO" id="GO:0006511">
    <property type="term" value="P:ubiquitin-dependent protein catabolic process"/>
    <property type="evidence" value="ECO:0007669"/>
    <property type="project" value="InterPro"/>
</dbReference>
<organism evidence="6 7">
    <name type="scientific">Taphrina deformans (strain PYCC 5710 / ATCC 11124 / CBS 356.35 / IMI 108563 / JCM 9778 / NBRC 8474)</name>
    <name type="common">Peach leaf curl fungus</name>
    <name type="synonym">Lalaria deformans</name>
    <dbReference type="NCBI Taxonomy" id="1097556"/>
    <lineage>
        <taxon>Eukaryota</taxon>
        <taxon>Fungi</taxon>
        <taxon>Dikarya</taxon>
        <taxon>Ascomycota</taxon>
        <taxon>Taphrinomycotina</taxon>
        <taxon>Taphrinomycetes</taxon>
        <taxon>Taphrinales</taxon>
        <taxon>Taphrinaceae</taxon>
        <taxon>Taphrina</taxon>
    </lineage>
</organism>
<evidence type="ECO:0000256" key="4">
    <source>
        <dbReference type="ARBA" id="ARBA00023242"/>
    </source>
</evidence>
<name>R4X815_TAPDE</name>
<dbReference type="InterPro" id="IPR001232">
    <property type="entry name" value="SKP1-like"/>
</dbReference>
<dbReference type="SUPFAM" id="SSF54695">
    <property type="entry name" value="POZ domain"/>
    <property type="match status" value="1"/>
</dbReference>
<keyword evidence="4" id="KW-0539">Nucleus</keyword>
<dbReference type="InterPro" id="IPR011333">
    <property type="entry name" value="SKP1/BTB/POZ_sf"/>
</dbReference>
<dbReference type="AlphaFoldDB" id="R4X815"/>
<dbReference type="PANTHER" id="PTHR20648">
    <property type="entry name" value="ELONGIN-C"/>
    <property type="match status" value="1"/>
</dbReference>
<evidence type="ECO:0000256" key="2">
    <source>
        <dbReference type="ARBA" id="ARBA00009993"/>
    </source>
</evidence>
<sequence length="105" mass="11785">MSAESEYCTLISSDNFTFTILRSAACVSGTLKSLLSSNFSESATGVVRLESIEGVLLEKVCEYLYYYLRYRDEKDVPDFYIEPELALNLLVAADFLDGKDKLKTS</sequence>
<evidence type="ECO:0000256" key="1">
    <source>
        <dbReference type="ARBA" id="ARBA00004123"/>
    </source>
</evidence>
<dbReference type="STRING" id="1097556.R4X815"/>